<evidence type="ECO:0000313" key="2">
    <source>
        <dbReference type="EMBL" id="NMP25528.1"/>
    </source>
</evidence>
<comment type="caution">
    <text evidence="2">The sequence shown here is derived from an EMBL/GenBank/DDBJ whole genome shotgun (WGS) entry which is preliminary data.</text>
</comment>
<organism evidence="2 3">
    <name type="scientific">Rouxiella aceris</name>
    <dbReference type="NCBI Taxonomy" id="2703884"/>
    <lineage>
        <taxon>Bacteria</taxon>
        <taxon>Pseudomonadati</taxon>
        <taxon>Pseudomonadota</taxon>
        <taxon>Gammaproteobacteria</taxon>
        <taxon>Enterobacterales</taxon>
        <taxon>Yersiniaceae</taxon>
        <taxon>Rouxiella</taxon>
    </lineage>
</organism>
<name>A0A848MBA4_9GAMM</name>
<evidence type="ECO:0000313" key="3">
    <source>
        <dbReference type="Proteomes" id="UP000585363"/>
    </source>
</evidence>
<keyword evidence="3" id="KW-1185">Reference proteome</keyword>
<keyword evidence="1" id="KW-0732">Signal</keyword>
<gene>
    <name evidence="2" type="ORF">GW590_01340</name>
</gene>
<proteinExistence type="predicted"/>
<protein>
    <submittedName>
        <fullName evidence="2">Uncharacterized protein</fullName>
    </submittedName>
</protein>
<feature type="signal peptide" evidence="1">
    <location>
        <begin position="1"/>
        <end position="19"/>
    </location>
</feature>
<accession>A0A848MBA4</accession>
<reference evidence="2 3" key="1">
    <citation type="submission" date="2020-01" db="EMBL/GenBank/DDBJ databases">
        <authorList>
            <person name="Lee S.D."/>
        </authorList>
    </citation>
    <scope>NUCLEOTIDE SEQUENCE [LARGE SCALE GENOMIC DNA]</scope>
    <source>
        <strain evidence="2 3">SAP-1</strain>
    </source>
</reference>
<evidence type="ECO:0000256" key="1">
    <source>
        <dbReference type="SAM" id="SignalP"/>
    </source>
</evidence>
<sequence length="146" mass="16557">MIKPILLLSAVTFSSLAQAAAPDCSQNWNFPWNQAISALNSRGVPAQDIDESKMSSTLLMTEKLSDEKVQAVLKRKLFLSRDLVKDPHYLDDVFLNKNIYFQLYKTLVYTTKGDRHVVLLTQYVTDGDCDISNQQIYIVAEEVLPE</sequence>
<feature type="chain" id="PRO_5032286892" evidence="1">
    <location>
        <begin position="20"/>
        <end position="146"/>
    </location>
</feature>
<dbReference type="EMBL" id="JAADJU010000001">
    <property type="protein sequence ID" value="NMP25528.1"/>
    <property type="molecule type" value="Genomic_DNA"/>
</dbReference>
<dbReference type="AlphaFoldDB" id="A0A848MBA4"/>
<dbReference type="RefSeq" id="WP_169401222.1">
    <property type="nucleotide sequence ID" value="NZ_JAADJU010000001.1"/>
</dbReference>
<reference evidence="2 3" key="2">
    <citation type="submission" date="2020-06" db="EMBL/GenBank/DDBJ databases">
        <title>Polyphasic characterization of a Rahnella strain isolated from tree sap.</title>
        <authorList>
            <person name="Kim I.S."/>
        </authorList>
    </citation>
    <scope>NUCLEOTIDE SEQUENCE [LARGE SCALE GENOMIC DNA]</scope>
    <source>
        <strain evidence="2 3">SAP-1</strain>
    </source>
</reference>
<dbReference type="Proteomes" id="UP000585363">
    <property type="component" value="Unassembled WGS sequence"/>
</dbReference>